<dbReference type="SUPFAM" id="SSF55874">
    <property type="entry name" value="ATPase domain of HSP90 chaperone/DNA topoisomerase II/histidine kinase"/>
    <property type="match status" value="1"/>
</dbReference>
<keyword evidence="5 8" id="KW-0418">Kinase</keyword>
<dbReference type="AlphaFoldDB" id="A0A4R4E6M3"/>
<dbReference type="InterPro" id="IPR005467">
    <property type="entry name" value="His_kinase_dom"/>
</dbReference>
<dbReference type="InterPro" id="IPR036890">
    <property type="entry name" value="HATPase_C_sf"/>
</dbReference>
<dbReference type="PANTHER" id="PTHR43711:SF26">
    <property type="entry name" value="SENSOR HISTIDINE KINASE RCSC"/>
    <property type="match status" value="1"/>
</dbReference>
<dbReference type="PRINTS" id="PR00344">
    <property type="entry name" value="BCTRLSENSOR"/>
</dbReference>
<dbReference type="InterPro" id="IPR003661">
    <property type="entry name" value="HisK_dim/P_dom"/>
</dbReference>
<keyword evidence="9" id="KW-1185">Reference proteome</keyword>
<dbReference type="Gene3D" id="3.30.565.10">
    <property type="entry name" value="Histidine kinase-like ATPase, C-terminal domain"/>
    <property type="match status" value="1"/>
</dbReference>
<organism evidence="8 9">
    <name type="scientific">Flaviaesturariibacter aridisoli</name>
    <dbReference type="NCBI Taxonomy" id="2545761"/>
    <lineage>
        <taxon>Bacteria</taxon>
        <taxon>Pseudomonadati</taxon>
        <taxon>Bacteroidota</taxon>
        <taxon>Chitinophagia</taxon>
        <taxon>Chitinophagales</taxon>
        <taxon>Chitinophagaceae</taxon>
        <taxon>Flaviaestuariibacter</taxon>
    </lineage>
</organism>
<evidence type="ECO:0000313" key="8">
    <source>
        <dbReference type="EMBL" id="TCZ73345.1"/>
    </source>
</evidence>
<evidence type="ECO:0000256" key="2">
    <source>
        <dbReference type="ARBA" id="ARBA00012438"/>
    </source>
</evidence>
<protein>
    <recommendedName>
        <fullName evidence="2">histidine kinase</fullName>
        <ecNumber evidence="2">2.7.13.3</ecNumber>
    </recommendedName>
</protein>
<dbReference type="PANTHER" id="PTHR43711">
    <property type="entry name" value="TWO-COMPONENT HISTIDINE KINASE"/>
    <property type="match status" value="1"/>
</dbReference>
<dbReference type="RefSeq" id="WP_131851364.1">
    <property type="nucleotide sequence ID" value="NZ_SKFH01000007.1"/>
</dbReference>
<dbReference type="SMART" id="SM00388">
    <property type="entry name" value="HisKA"/>
    <property type="match status" value="1"/>
</dbReference>
<dbReference type="GO" id="GO:0000155">
    <property type="term" value="F:phosphorelay sensor kinase activity"/>
    <property type="evidence" value="ECO:0007669"/>
    <property type="project" value="InterPro"/>
</dbReference>
<dbReference type="SUPFAM" id="SSF47384">
    <property type="entry name" value="Homodimeric domain of signal transducing histidine kinase"/>
    <property type="match status" value="1"/>
</dbReference>
<dbReference type="EMBL" id="SKFH01000007">
    <property type="protein sequence ID" value="TCZ73345.1"/>
    <property type="molecule type" value="Genomic_DNA"/>
</dbReference>
<comment type="caution">
    <text evidence="8">The sequence shown here is derived from an EMBL/GenBank/DDBJ whole genome shotgun (WGS) entry which is preliminary data.</text>
</comment>
<dbReference type="OrthoDB" id="9808408at2"/>
<dbReference type="Proteomes" id="UP000295164">
    <property type="component" value="Unassembled WGS sequence"/>
</dbReference>
<dbReference type="Gene3D" id="1.10.287.130">
    <property type="match status" value="1"/>
</dbReference>
<dbReference type="InterPro" id="IPR004358">
    <property type="entry name" value="Sig_transdc_His_kin-like_C"/>
</dbReference>
<dbReference type="Pfam" id="PF00512">
    <property type="entry name" value="HisKA"/>
    <property type="match status" value="1"/>
</dbReference>
<keyword evidence="4" id="KW-0808">Transferase</keyword>
<sequence length="248" mass="27593">MSPQSLPDPLYQLPPQGTQRNNYLSELLSIAAHEFRTPLTTILSSVDLIEICAQPDQQATREKHLARIRNVVLELNGFIDDLLSLDRLEQGCVEVRPELFNLENFLRELVAESGGIASRNGQQICLSCNGAPGICQDPQLLRLILRNLLSNALKYSREGGQVWLRAHVSSRGCRVSVADEGIGIPTGSRKLLFGRYFRAENAVHIPGTGLGLSIVKRYVELLEGRVSFRSVENRGSDFVVQLPHRLRA</sequence>
<evidence type="ECO:0000256" key="4">
    <source>
        <dbReference type="ARBA" id="ARBA00022679"/>
    </source>
</evidence>
<comment type="catalytic activity">
    <reaction evidence="1">
        <text>ATP + protein L-histidine = ADP + protein N-phospho-L-histidine.</text>
        <dbReference type="EC" id="2.7.13.3"/>
    </reaction>
</comment>
<dbReference type="InterPro" id="IPR050736">
    <property type="entry name" value="Sensor_HK_Regulatory"/>
</dbReference>
<gene>
    <name evidence="8" type="ORF">E0486_06640</name>
</gene>
<dbReference type="CDD" id="cd00075">
    <property type="entry name" value="HATPase"/>
    <property type="match status" value="1"/>
</dbReference>
<proteinExistence type="predicted"/>
<dbReference type="InterPro" id="IPR036097">
    <property type="entry name" value="HisK_dim/P_sf"/>
</dbReference>
<evidence type="ECO:0000256" key="3">
    <source>
        <dbReference type="ARBA" id="ARBA00022553"/>
    </source>
</evidence>
<accession>A0A4R4E6M3</accession>
<dbReference type="InterPro" id="IPR003594">
    <property type="entry name" value="HATPase_dom"/>
</dbReference>
<name>A0A4R4E6M3_9BACT</name>
<dbReference type="CDD" id="cd00082">
    <property type="entry name" value="HisKA"/>
    <property type="match status" value="1"/>
</dbReference>
<dbReference type="EC" id="2.7.13.3" evidence="2"/>
<reference evidence="8 9" key="1">
    <citation type="submission" date="2019-03" db="EMBL/GenBank/DDBJ databases">
        <authorList>
            <person name="Kim M.K.M."/>
        </authorList>
    </citation>
    <scope>NUCLEOTIDE SEQUENCE [LARGE SCALE GENOMIC DNA]</scope>
    <source>
        <strain evidence="8 9">17J68-15</strain>
    </source>
</reference>
<dbReference type="PROSITE" id="PS50109">
    <property type="entry name" value="HIS_KIN"/>
    <property type="match status" value="1"/>
</dbReference>
<evidence type="ECO:0000256" key="6">
    <source>
        <dbReference type="ARBA" id="ARBA00023012"/>
    </source>
</evidence>
<keyword evidence="6" id="KW-0902">Two-component regulatory system</keyword>
<evidence type="ECO:0000313" key="9">
    <source>
        <dbReference type="Proteomes" id="UP000295164"/>
    </source>
</evidence>
<keyword evidence="3" id="KW-0597">Phosphoprotein</keyword>
<evidence type="ECO:0000256" key="5">
    <source>
        <dbReference type="ARBA" id="ARBA00022777"/>
    </source>
</evidence>
<evidence type="ECO:0000256" key="1">
    <source>
        <dbReference type="ARBA" id="ARBA00000085"/>
    </source>
</evidence>
<evidence type="ECO:0000259" key="7">
    <source>
        <dbReference type="PROSITE" id="PS50109"/>
    </source>
</evidence>
<dbReference type="SMART" id="SM00387">
    <property type="entry name" value="HATPase_c"/>
    <property type="match status" value="1"/>
</dbReference>
<dbReference type="Pfam" id="PF02518">
    <property type="entry name" value="HATPase_c"/>
    <property type="match status" value="1"/>
</dbReference>
<feature type="domain" description="Histidine kinase" evidence="7">
    <location>
        <begin position="30"/>
        <end position="246"/>
    </location>
</feature>